<dbReference type="PANTHER" id="PTHR43544">
    <property type="entry name" value="SHORT-CHAIN DEHYDROGENASE/REDUCTASE"/>
    <property type="match status" value="1"/>
</dbReference>
<dbReference type="PRINTS" id="PR00081">
    <property type="entry name" value="GDHRDH"/>
</dbReference>
<keyword evidence="2" id="KW-1185">Reference proteome</keyword>
<organism evidence="1 2">
    <name type="scientific">Mauremys mutica</name>
    <name type="common">yellowpond turtle</name>
    <dbReference type="NCBI Taxonomy" id="74926"/>
    <lineage>
        <taxon>Eukaryota</taxon>
        <taxon>Metazoa</taxon>
        <taxon>Chordata</taxon>
        <taxon>Craniata</taxon>
        <taxon>Vertebrata</taxon>
        <taxon>Euteleostomi</taxon>
        <taxon>Archelosauria</taxon>
        <taxon>Testudinata</taxon>
        <taxon>Testudines</taxon>
        <taxon>Cryptodira</taxon>
        <taxon>Durocryptodira</taxon>
        <taxon>Testudinoidea</taxon>
        <taxon>Geoemydidae</taxon>
        <taxon>Geoemydinae</taxon>
        <taxon>Mauremys</taxon>
    </lineage>
</organism>
<proteinExistence type="predicted"/>
<dbReference type="SUPFAM" id="SSF51735">
    <property type="entry name" value="NAD(P)-binding Rossmann-fold domains"/>
    <property type="match status" value="1"/>
</dbReference>
<dbReference type="InterPro" id="IPR036291">
    <property type="entry name" value="NAD(P)-bd_dom_sf"/>
</dbReference>
<dbReference type="InterPro" id="IPR051468">
    <property type="entry name" value="Fungal_SecMetab_SDRs"/>
</dbReference>
<dbReference type="PANTHER" id="PTHR43544:SF38">
    <property type="entry name" value="C-FACTOR-RELATED"/>
    <property type="match status" value="1"/>
</dbReference>
<dbReference type="GO" id="GO:0016491">
    <property type="term" value="F:oxidoreductase activity"/>
    <property type="evidence" value="ECO:0007669"/>
    <property type="project" value="TreeGrafter"/>
</dbReference>
<evidence type="ECO:0008006" key="3">
    <source>
        <dbReference type="Google" id="ProtNLM"/>
    </source>
</evidence>
<dbReference type="Proteomes" id="UP000827986">
    <property type="component" value="Unassembled WGS sequence"/>
</dbReference>
<dbReference type="CDD" id="cd05325">
    <property type="entry name" value="carb_red_sniffer_like_SDR_c"/>
    <property type="match status" value="1"/>
</dbReference>
<evidence type="ECO:0000313" key="2">
    <source>
        <dbReference type="Proteomes" id="UP000827986"/>
    </source>
</evidence>
<protein>
    <recommendedName>
        <fullName evidence="3">C-factor-like</fullName>
    </recommendedName>
</protein>
<accession>A0A9D4AYK2</accession>
<dbReference type="InterPro" id="IPR002347">
    <property type="entry name" value="SDR_fam"/>
</dbReference>
<dbReference type="Gene3D" id="3.40.50.720">
    <property type="entry name" value="NAD(P)-binding Rossmann-like Domain"/>
    <property type="match status" value="1"/>
</dbReference>
<comment type="caution">
    <text evidence="1">The sequence shown here is derived from an EMBL/GenBank/DDBJ whole genome shotgun (WGS) entry which is preliminary data.</text>
</comment>
<name>A0A9D4AYK2_9SAUR</name>
<dbReference type="GO" id="GO:0005737">
    <property type="term" value="C:cytoplasm"/>
    <property type="evidence" value="ECO:0007669"/>
    <property type="project" value="TreeGrafter"/>
</dbReference>
<evidence type="ECO:0000313" key="1">
    <source>
        <dbReference type="EMBL" id="KAH1181317.1"/>
    </source>
</evidence>
<reference evidence="1" key="1">
    <citation type="submission" date="2021-09" db="EMBL/GenBank/DDBJ databases">
        <title>The genome of Mauremys mutica provides insights into the evolution of semi-aquatic lifestyle.</title>
        <authorList>
            <person name="Gong S."/>
            <person name="Gao Y."/>
        </authorList>
    </citation>
    <scope>NUCLEOTIDE SEQUENCE</scope>
    <source>
        <strain evidence="1">MM-2020</strain>
        <tissue evidence="1">Muscle</tissue>
    </source>
</reference>
<dbReference type="EMBL" id="JAHDVG010000468">
    <property type="protein sequence ID" value="KAH1181317.1"/>
    <property type="molecule type" value="Genomic_DNA"/>
</dbReference>
<sequence length="314" mass="34566">MKEFNVRSVLVTGSNRGIGLGLVKRFLELPNPPEWIFATTRELAGSQSKEVVELALKHPNLVVLQLDVTDPNSIKAAAQRVEEHVQGLGLNILINNAGIARVTTMENENVETMAIVYLTNTVGPLMVSQEFLPLLKKAAKQSTQTGLSCSKAAILNMSSMAASIEVVPQWELEKIPSYRCSKAALNMVSKCQSLEYKDYGILCTSIHPGWVKTRMGTEKAPQTVEQTTQAILKMLSTLSEKENGSFVGWDGKIYPCYSQREIELKEKKANGLPIDTLTHSTSKKGNSLYSTFLFAYTPEATILSSYISQTGNKM</sequence>
<gene>
    <name evidence="1" type="ORF">KIL84_005043</name>
</gene>
<dbReference type="AlphaFoldDB" id="A0A9D4AYK2"/>
<dbReference type="Pfam" id="PF00106">
    <property type="entry name" value="adh_short"/>
    <property type="match status" value="1"/>
</dbReference>